<evidence type="ECO:0000256" key="1">
    <source>
        <dbReference type="ARBA" id="ARBA00022676"/>
    </source>
</evidence>
<gene>
    <name evidence="3" type="ORF">LPB301_16790</name>
</gene>
<proteinExistence type="predicted"/>
<dbReference type="EMBL" id="LSFL01000042">
    <property type="protein sequence ID" value="OBY61710.1"/>
    <property type="molecule type" value="Genomic_DNA"/>
</dbReference>
<protein>
    <submittedName>
        <fullName evidence="3">Glycosyl transferase family 11</fullName>
    </submittedName>
</protein>
<dbReference type="PANTHER" id="PTHR11927:SF9">
    <property type="entry name" value="L-FUCOSYLTRANSFERASE"/>
    <property type="match status" value="1"/>
</dbReference>
<dbReference type="CDD" id="cd11301">
    <property type="entry name" value="Fut1_Fut2_like"/>
    <property type="match status" value="1"/>
</dbReference>
<dbReference type="GO" id="GO:0005975">
    <property type="term" value="P:carbohydrate metabolic process"/>
    <property type="evidence" value="ECO:0007669"/>
    <property type="project" value="InterPro"/>
</dbReference>
<dbReference type="PANTHER" id="PTHR11927">
    <property type="entry name" value="GALACTOSIDE 2-L-FUCOSYLTRANSFERASE"/>
    <property type="match status" value="1"/>
</dbReference>
<dbReference type="RefSeq" id="WP_068364954.1">
    <property type="nucleotide sequence ID" value="NZ_CP019337.1"/>
</dbReference>
<dbReference type="GO" id="GO:0008107">
    <property type="term" value="F:galactoside 2-alpha-L-fucosyltransferase activity"/>
    <property type="evidence" value="ECO:0007669"/>
    <property type="project" value="InterPro"/>
</dbReference>
<evidence type="ECO:0000313" key="4">
    <source>
        <dbReference type="Proteomes" id="UP000092612"/>
    </source>
</evidence>
<dbReference type="Proteomes" id="UP000092612">
    <property type="component" value="Unassembled WGS sequence"/>
</dbReference>
<dbReference type="GO" id="GO:0016020">
    <property type="term" value="C:membrane"/>
    <property type="evidence" value="ECO:0007669"/>
    <property type="project" value="InterPro"/>
</dbReference>
<dbReference type="Gene3D" id="3.40.50.11350">
    <property type="match status" value="1"/>
</dbReference>
<evidence type="ECO:0000313" key="3">
    <source>
        <dbReference type="EMBL" id="OBY61710.1"/>
    </source>
</evidence>
<organism evidence="3 4">
    <name type="scientific">Polaribacter reichenbachii</name>
    <dbReference type="NCBI Taxonomy" id="996801"/>
    <lineage>
        <taxon>Bacteria</taxon>
        <taxon>Pseudomonadati</taxon>
        <taxon>Bacteroidota</taxon>
        <taxon>Flavobacteriia</taxon>
        <taxon>Flavobacteriales</taxon>
        <taxon>Flavobacteriaceae</taxon>
    </lineage>
</organism>
<keyword evidence="4" id="KW-1185">Reference proteome</keyword>
<reference evidence="4" key="1">
    <citation type="submission" date="2016-02" db="EMBL/GenBank/DDBJ databases">
        <title>Paenibacillus sp. LPB0068, isolated from Crassostrea gigas.</title>
        <authorList>
            <person name="Shin S.-K."/>
            <person name="Yi H."/>
        </authorList>
    </citation>
    <scope>NUCLEOTIDE SEQUENCE [LARGE SCALE GENOMIC DNA]</scope>
    <source>
        <strain evidence="4">KCTC 23969</strain>
    </source>
</reference>
<keyword evidence="1" id="KW-0328">Glycosyltransferase</keyword>
<dbReference type="STRING" id="996801.BW723_10970"/>
<keyword evidence="2 3" id="KW-0808">Transferase</keyword>
<dbReference type="KEGG" id="prn:BW723_10970"/>
<accession>A0A1B8TPV7</accession>
<name>A0A1B8TPV7_9FLAO</name>
<dbReference type="OrthoDB" id="9794601at2"/>
<dbReference type="InterPro" id="IPR002516">
    <property type="entry name" value="Glyco_trans_11"/>
</dbReference>
<dbReference type="Pfam" id="PF01531">
    <property type="entry name" value="Glyco_transf_11"/>
    <property type="match status" value="1"/>
</dbReference>
<evidence type="ECO:0000256" key="2">
    <source>
        <dbReference type="ARBA" id="ARBA00022679"/>
    </source>
</evidence>
<dbReference type="AlphaFoldDB" id="A0A1B8TPV7"/>
<sequence length="267" mass="31062">MIIVRIVGGLGNQMFQYAYAKSLQQKGFDVKIDISKFKTYKLHGGYQLDKYNIDLKVAGIIPTFLSLVKIKKNVKEKSLLFNNDLINLKGNEFVKGYFQTEKYFKETREILLEQFQKSGKNADSTEVFSKQIKDTTPNCSLHVRRGDYVSNSKNHTIHGVCDLAYYKRAVEFILSKEKQTTFFIFSDDISWTKENLKIENAIYVDHKCTPHEDIYLMSLCDNNITANSSFSWWGAWLNKNPKKIVISPKQWYVSKETNIICDDWIKL</sequence>
<comment type="caution">
    <text evidence="3">The sequence shown here is derived from an EMBL/GenBank/DDBJ whole genome shotgun (WGS) entry which is preliminary data.</text>
</comment>